<sequence length="404" mass="46275">MNSLTALSFLFPLFLLSFLTGYQGVEGLPIRHPWPRYRHPWPPYRSKLPVIGRGHFFRPMRPTKLFVFGDSYADTGNKNITEGRAWKFPYGISFPGRPTGRFSDGILLTDYIGRTQFYFYMTNIYDLPEIYDNIYTRNIAARFLMLKTPVTYHWSKFGSRYLNSRIGMNFAYGGTGVYNTSDNDPNMTDQINFFEQQIKDHLYSPADLNSSLALVTLSGNDYSNFQEKNPDGDILGFQFNLTNQLKADLKRIHDLGVKKVAVATLQPVGCLPTVTVSNDYKKCNDSIEMLVSFHNYYVTTAVADLNNQTNSNSSFVVLDLHNGFMSVLTNGTGFPKFEDPMKPCCMGVSSEYNCGDMDKNGTRLYTMCRNPREYFFWDSVHPTQAGWRAVYTTMLPILRKILFF</sequence>
<keyword evidence="5" id="KW-0732">Signal</keyword>
<comment type="similarity">
    <text evidence="1">Belongs to the 'GDSL' lipolytic enzyme family.</text>
</comment>
<dbReference type="Pfam" id="PF00657">
    <property type="entry name" value="Lipase_GDSL"/>
    <property type="match status" value="1"/>
</dbReference>
<evidence type="ECO:0000256" key="5">
    <source>
        <dbReference type="SAM" id="SignalP"/>
    </source>
</evidence>
<name>A0A2I0IZ87_PUNGR</name>
<keyword evidence="2" id="KW-0378">Hydrolase</keyword>
<dbReference type="EMBL" id="PGOL01002250">
    <property type="protein sequence ID" value="PKI49317.1"/>
    <property type="molecule type" value="Genomic_DNA"/>
</dbReference>
<evidence type="ECO:0008006" key="8">
    <source>
        <dbReference type="Google" id="ProtNLM"/>
    </source>
</evidence>
<dbReference type="InterPro" id="IPR036514">
    <property type="entry name" value="SGNH_hydro_sf"/>
</dbReference>
<evidence type="ECO:0000256" key="2">
    <source>
        <dbReference type="ARBA" id="ARBA00022801"/>
    </source>
</evidence>
<dbReference type="AlphaFoldDB" id="A0A2I0IZ87"/>
<evidence type="ECO:0000313" key="7">
    <source>
        <dbReference type="Proteomes" id="UP000233551"/>
    </source>
</evidence>
<dbReference type="GO" id="GO:0016788">
    <property type="term" value="F:hydrolase activity, acting on ester bonds"/>
    <property type="evidence" value="ECO:0007669"/>
    <property type="project" value="InterPro"/>
</dbReference>
<dbReference type="PANTHER" id="PTHR46020:SF32">
    <property type="entry name" value="GDSL ESTERASE_LIPASE"/>
    <property type="match status" value="1"/>
</dbReference>
<evidence type="ECO:0000313" key="6">
    <source>
        <dbReference type="EMBL" id="PKI49317.1"/>
    </source>
</evidence>
<gene>
    <name evidence="6" type="ORF">CRG98_030245</name>
</gene>
<dbReference type="Gene3D" id="3.40.50.1110">
    <property type="entry name" value="SGNH hydrolase"/>
    <property type="match status" value="1"/>
</dbReference>
<dbReference type="InterPro" id="IPR001087">
    <property type="entry name" value="GDSL"/>
</dbReference>
<evidence type="ECO:0000256" key="1">
    <source>
        <dbReference type="ARBA" id="ARBA00008668"/>
    </source>
</evidence>
<evidence type="ECO:0000256" key="3">
    <source>
        <dbReference type="ARBA" id="ARBA00022963"/>
    </source>
</evidence>
<organism evidence="6 7">
    <name type="scientific">Punica granatum</name>
    <name type="common">Pomegranate</name>
    <dbReference type="NCBI Taxonomy" id="22663"/>
    <lineage>
        <taxon>Eukaryota</taxon>
        <taxon>Viridiplantae</taxon>
        <taxon>Streptophyta</taxon>
        <taxon>Embryophyta</taxon>
        <taxon>Tracheophyta</taxon>
        <taxon>Spermatophyta</taxon>
        <taxon>Magnoliopsida</taxon>
        <taxon>eudicotyledons</taxon>
        <taxon>Gunneridae</taxon>
        <taxon>Pentapetalae</taxon>
        <taxon>rosids</taxon>
        <taxon>malvids</taxon>
        <taxon>Myrtales</taxon>
        <taxon>Lythraceae</taxon>
        <taxon>Punica</taxon>
    </lineage>
</organism>
<feature type="signal peptide" evidence="5">
    <location>
        <begin position="1"/>
        <end position="27"/>
    </location>
</feature>
<keyword evidence="7" id="KW-1185">Reference proteome</keyword>
<protein>
    <recommendedName>
        <fullName evidence="8">GDSL esterase/lipase At5g03610-like</fullName>
    </recommendedName>
</protein>
<dbReference type="Proteomes" id="UP000233551">
    <property type="component" value="Unassembled WGS sequence"/>
</dbReference>
<keyword evidence="3" id="KW-0442">Lipid degradation</keyword>
<proteinExistence type="inferred from homology"/>
<keyword evidence="4" id="KW-0443">Lipid metabolism</keyword>
<comment type="caution">
    <text evidence="6">The sequence shown here is derived from an EMBL/GenBank/DDBJ whole genome shotgun (WGS) entry which is preliminary data.</text>
</comment>
<reference evidence="6 7" key="1">
    <citation type="submission" date="2017-11" db="EMBL/GenBank/DDBJ databases">
        <title>De-novo sequencing of pomegranate (Punica granatum L.) genome.</title>
        <authorList>
            <person name="Akparov Z."/>
            <person name="Amiraslanov A."/>
            <person name="Hajiyeva S."/>
            <person name="Abbasov M."/>
            <person name="Kaur K."/>
            <person name="Hamwieh A."/>
            <person name="Solovyev V."/>
            <person name="Salamov A."/>
            <person name="Braich B."/>
            <person name="Kosarev P."/>
            <person name="Mahmoud A."/>
            <person name="Hajiyev E."/>
            <person name="Babayeva S."/>
            <person name="Izzatullayeva V."/>
            <person name="Mammadov A."/>
            <person name="Mammadov A."/>
            <person name="Sharifova S."/>
            <person name="Ojaghi J."/>
            <person name="Eynullazada K."/>
            <person name="Bayramov B."/>
            <person name="Abdulazimova A."/>
            <person name="Shahmuradov I."/>
        </authorList>
    </citation>
    <scope>NUCLEOTIDE SEQUENCE [LARGE SCALE GENOMIC DNA]</scope>
    <source>
        <strain evidence="7">cv. AG2017</strain>
        <tissue evidence="6">Leaf</tissue>
    </source>
</reference>
<dbReference type="GO" id="GO:0016042">
    <property type="term" value="P:lipid catabolic process"/>
    <property type="evidence" value="ECO:0007669"/>
    <property type="project" value="UniProtKB-KW"/>
</dbReference>
<dbReference type="STRING" id="22663.A0A2I0IZ87"/>
<accession>A0A2I0IZ87</accession>
<dbReference type="SUPFAM" id="SSF52266">
    <property type="entry name" value="SGNH hydrolase"/>
    <property type="match status" value="1"/>
</dbReference>
<feature type="chain" id="PRO_5014133417" description="GDSL esterase/lipase At5g03610-like" evidence="5">
    <location>
        <begin position="28"/>
        <end position="404"/>
    </location>
</feature>
<dbReference type="PANTHER" id="PTHR46020">
    <property type="entry name" value="OSJNBB0059K02.9 PROTEIN"/>
    <property type="match status" value="1"/>
</dbReference>
<evidence type="ECO:0000256" key="4">
    <source>
        <dbReference type="ARBA" id="ARBA00023098"/>
    </source>
</evidence>